<name>A0ABS2HPV3_9VIBR</name>
<keyword evidence="4" id="KW-0479">Metal-binding</keyword>
<evidence type="ECO:0000256" key="3">
    <source>
        <dbReference type="ARBA" id="ARBA00022840"/>
    </source>
</evidence>
<dbReference type="GO" id="GO:0030272">
    <property type="term" value="F:5-formyltetrahydrofolate cyclo-ligase activity"/>
    <property type="evidence" value="ECO:0007669"/>
    <property type="project" value="UniProtKB-EC"/>
</dbReference>
<keyword evidence="4" id="KW-0460">Magnesium</keyword>
<keyword evidence="5" id="KW-0436">Ligase</keyword>
<dbReference type="Proteomes" id="UP000809621">
    <property type="component" value="Unassembled WGS sequence"/>
</dbReference>
<dbReference type="InterPro" id="IPR037171">
    <property type="entry name" value="NagB/RpiA_transferase-like"/>
</dbReference>
<reference evidence="5 6" key="1">
    <citation type="submission" date="2021-02" db="EMBL/GenBank/DDBJ databases">
        <authorList>
            <person name="Park J.-S."/>
        </authorList>
    </citation>
    <scope>NUCLEOTIDE SEQUENCE [LARGE SCALE GENOMIC DNA]</scope>
    <source>
        <strain evidence="5 6">188UL20-2</strain>
    </source>
</reference>
<evidence type="ECO:0000313" key="6">
    <source>
        <dbReference type="Proteomes" id="UP000809621"/>
    </source>
</evidence>
<comment type="cofactor">
    <cofactor evidence="4">
        <name>Mg(2+)</name>
        <dbReference type="ChEBI" id="CHEBI:18420"/>
    </cofactor>
</comment>
<sequence>MTRTEFRQVIRARRNQLSEQQQQDDAHQLLDTLLKVDEWVNASTIALYLSFDGEINTQNLIQWCWDHGKRVCVPVLHPFSTGQLLFLEYTPSTPMRINQYNIAEPALNQLSIVPVATIDLIATPLVGFDNNGHRIGMGGGYYDRTLAPFLHTTTGPMALGLAHHCQHVEKLPTESWDVPLPCIVTPSKIWRW</sequence>
<accession>A0ABS2HPV3</accession>
<keyword evidence="6" id="KW-1185">Reference proteome</keyword>
<dbReference type="EC" id="6.3.3.2" evidence="4"/>
<dbReference type="InterPro" id="IPR024185">
    <property type="entry name" value="FTHF_cligase-like_sf"/>
</dbReference>
<evidence type="ECO:0000256" key="2">
    <source>
        <dbReference type="ARBA" id="ARBA00022741"/>
    </source>
</evidence>
<keyword evidence="3 4" id="KW-0067">ATP-binding</keyword>
<dbReference type="PANTHER" id="PTHR23407:SF1">
    <property type="entry name" value="5-FORMYLTETRAHYDROFOLATE CYCLO-LIGASE"/>
    <property type="match status" value="1"/>
</dbReference>
<organism evidence="5 6">
    <name type="scientific">Vibrio ulleungensis</name>
    <dbReference type="NCBI Taxonomy" id="2807619"/>
    <lineage>
        <taxon>Bacteria</taxon>
        <taxon>Pseudomonadati</taxon>
        <taxon>Pseudomonadota</taxon>
        <taxon>Gammaproteobacteria</taxon>
        <taxon>Vibrionales</taxon>
        <taxon>Vibrionaceae</taxon>
        <taxon>Vibrio</taxon>
    </lineage>
</organism>
<dbReference type="EMBL" id="JAFEUM010000007">
    <property type="protein sequence ID" value="MBM7037917.1"/>
    <property type="molecule type" value="Genomic_DNA"/>
</dbReference>
<dbReference type="InterPro" id="IPR002698">
    <property type="entry name" value="FTHF_cligase"/>
</dbReference>
<gene>
    <name evidence="5" type="ORF">JQC93_16060</name>
</gene>
<dbReference type="PANTHER" id="PTHR23407">
    <property type="entry name" value="ATPASE INHIBITOR/5-FORMYLTETRAHYDROFOLATE CYCLO-LIGASE"/>
    <property type="match status" value="1"/>
</dbReference>
<evidence type="ECO:0000256" key="4">
    <source>
        <dbReference type="RuleBase" id="RU361279"/>
    </source>
</evidence>
<protein>
    <recommendedName>
        <fullName evidence="4">5-formyltetrahydrofolate cyclo-ligase</fullName>
        <ecNumber evidence="4">6.3.3.2</ecNumber>
    </recommendedName>
</protein>
<dbReference type="NCBIfam" id="TIGR02727">
    <property type="entry name" value="MTHFS_bact"/>
    <property type="match status" value="1"/>
</dbReference>
<evidence type="ECO:0000256" key="1">
    <source>
        <dbReference type="ARBA" id="ARBA00010638"/>
    </source>
</evidence>
<dbReference type="PIRSF" id="PIRSF006806">
    <property type="entry name" value="FTHF_cligase"/>
    <property type="match status" value="1"/>
</dbReference>
<dbReference type="SUPFAM" id="SSF100950">
    <property type="entry name" value="NagB/RpiA/CoA transferase-like"/>
    <property type="match status" value="1"/>
</dbReference>
<proteinExistence type="inferred from homology"/>
<dbReference type="Pfam" id="PF01812">
    <property type="entry name" value="5-FTHF_cyc-lig"/>
    <property type="match status" value="1"/>
</dbReference>
<evidence type="ECO:0000313" key="5">
    <source>
        <dbReference type="EMBL" id="MBM7037917.1"/>
    </source>
</evidence>
<comment type="similarity">
    <text evidence="1 4">Belongs to the 5-formyltetrahydrofolate cyclo-ligase family.</text>
</comment>
<keyword evidence="2 4" id="KW-0547">Nucleotide-binding</keyword>
<dbReference type="Gene3D" id="3.40.50.10420">
    <property type="entry name" value="NagB/RpiA/CoA transferase-like"/>
    <property type="match status" value="1"/>
</dbReference>
<comment type="caution">
    <text evidence="5">The sequence shown here is derived from an EMBL/GenBank/DDBJ whole genome shotgun (WGS) entry which is preliminary data.</text>
</comment>
<comment type="catalytic activity">
    <reaction evidence="4">
        <text>(6S)-5-formyl-5,6,7,8-tetrahydrofolate + ATP = (6R)-5,10-methenyltetrahydrofolate + ADP + phosphate</text>
        <dbReference type="Rhea" id="RHEA:10488"/>
        <dbReference type="ChEBI" id="CHEBI:30616"/>
        <dbReference type="ChEBI" id="CHEBI:43474"/>
        <dbReference type="ChEBI" id="CHEBI:57455"/>
        <dbReference type="ChEBI" id="CHEBI:57457"/>
        <dbReference type="ChEBI" id="CHEBI:456216"/>
        <dbReference type="EC" id="6.3.3.2"/>
    </reaction>
</comment>